<sequence>KTLQTYVAVSDSTKLDSISIIEGRTADISPTTQLSPEVQVEVLDLSLAGSKFEKWCRSVGDDQTVMGHPPGVSS</sequence>
<dbReference type="AlphaFoldDB" id="A0A0B6YU11"/>
<evidence type="ECO:0000313" key="1">
    <source>
        <dbReference type="EMBL" id="CEK58940.1"/>
    </source>
</evidence>
<name>A0A0B6YU11_9EUPU</name>
<protein>
    <submittedName>
        <fullName evidence="1">Uncharacterized protein</fullName>
    </submittedName>
</protein>
<accession>A0A0B6YU11</accession>
<proteinExistence type="predicted"/>
<dbReference type="EMBL" id="HACG01012075">
    <property type="protein sequence ID" value="CEK58940.1"/>
    <property type="molecule type" value="Transcribed_RNA"/>
</dbReference>
<feature type="non-terminal residue" evidence="1">
    <location>
        <position position="1"/>
    </location>
</feature>
<reference evidence="1" key="1">
    <citation type="submission" date="2014-12" db="EMBL/GenBank/DDBJ databases">
        <title>Insight into the proteome of Arion vulgaris.</title>
        <authorList>
            <person name="Aradska J."/>
            <person name="Bulat T."/>
            <person name="Smidak R."/>
            <person name="Sarate P."/>
            <person name="Gangsoo J."/>
            <person name="Sialana F."/>
            <person name="Bilban M."/>
            <person name="Lubec G."/>
        </authorList>
    </citation>
    <scope>NUCLEOTIDE SEQUENCE</scope>
    <source>
        <tissue evidence="1">Skin</tissue>
    </source>
</reference>
<feature type="non-terminal residue" evidence="1">
    <location>
        <position position="74"/>
    </location>
</feature>
<organism evidence="1">
    <name type="scientific">Arion vulgaris</name>
    <dbReference type="NCBI Taxonomy" id="1028688"/>
    <lineage>
        <taxon>Eukaryota</taxon>
        <taxon>Metazoa</taxon>
        <taxon>Spiralia</taxon>
        <taxon>Lophotrochozoa</taxon>
        <taxon>Mollusca</taxon>
        <taxon>Gastropoda</taxon>
        <taxon>Heterobranchia</taxon>
        <taxon>Euthyneura</taxon>
        <taxon>Panpulmonata</taxon>
        <taxon>Eupulmonata</taxon>
        <taxon>Stylommatophora</taxon>
        <taxon>Helicina</taxon>
        <taxon>Arionoidea</taxon>
        <taxon>Arionidae</taxon>
        <taxon>Arion</taxon>
    </lineage>
</organism>
<gene>
    <name evidence="1" type="primary">ORF34670</name>
</gene>